<organism evidence="1 2">
    <name type="scientific">Dendrobium chrysotoxum</name>
    <name type="common">Orchid</name>
    <dbReference type="NCBI Taxonomy" id="161865"/>
    <lineage>
        <taxon>Eukaryota</taxon>
        <taxon>Viridiplantae</taxon>
        <taxon>Streptophyta</taxon>
        <taxon>Embryophyta</taxon>
        <taxon>Tracheophyta</taxon>
        <taxon>Spermatophyta</taxon>
        <taxon>Magnoliopsida</taxon>
        <taxon>Liliopsida</taxon>
        <taxon>Asparagales</taxon>
        <taxon>Orchidaceae</taxon>
        <taxon>Epidendroideae</taxon>
        <taxon>Malaxideae</taxon>
        <taxon>Dendrobiinae</taxon>
        <taxon>Dendrobium</taxon>
    </lineage>
</organism>
<dbReference type="Proteomes" id="UP000775213">
    <property type="component" value="Unassembled WGS sequence"/>
</dbReference>
<accession>A0AAV7GHI8</accession>
<evidence type="ECO:0000313" key="2">
    <source>
        <dbReference type="Proteomes" id="UP000775213"/>
    </source>
</evidence>
<dbReference type="EMBL" id="JAGFBR010000014">
    <property type="protein sequence ID" value="KAH0455240.1"/>
    <property type="molecule type" value="Genomic_DNA"/>
</dbReference>
<protein>
    <submittedName>
        <fullName evidence="1">Uncharacterized protein</fullName>
    </submittedName>
</protein>
<reference evidence="1 2" key="1">
    <citation type="journal article" date="2021" name="Hortic Res">
        <title>Chromosome-scale assembly of the Dendrobium chrysotoxum genome enhances the understanding of orchid evolution.</title>
        <authorList>
            <person name="Zhang Y."/>
            <person name="Zhang G.Q."/>
            <person name="Zhang D."/>
            <person name="Liu X.D."/>
            <person name="Xu X.Y."/>
            <person name="Sun W.H."/>
            <person name="Yu X."/>
            <person name="Zhu X."/>
            <person name="Wang Z.W."/>
            <person name="Zhao X."/>
            <person name="Zhong W.Y."/>
            <person name="Chen H."/>
            <person name="Yin W.L."/>
            <person name="Huang T."/>
            <person name="Niu S.C."/>
            <person name="Liu Z.J."/>
        </authorList>
    </citation>
    <scope>NUCLEOTIDE SEQUENCE [LARGE SCALE GENOMIC DNA]</scope>
    <source>
        <strain evidence="1">Lindl</strain>
    </source>
</reference>
<name>A0AAV7GHI8_DENCH</name>
<dbReference type="AlphaFoldDB" id="A0AAV7GHI8"/>
<keyword evidence="2" id="KW-1185">Reference proteome</keyword>
<sequence>MMATRTQMLQESRSQPVVGMNKYLKLFQDMRPPLFKACHALMKGKCHLLHSSWMEKHKGSREGNMKTTEGDVRQIDKIDSRRLIIEEKCYRFQSDLKDDIKQPLIPFEIEDYSILMERDIRVEIDF</sequence>
<comment type="caution">
    <text evidence="1">The sequence shown here is derived from an EMBL/GenBank/DDBJ whole genome shotgun (WGS) entry which is preliminary data.</text>
</comment>
<evidence type="ECO:0000313" key="1">
    <source>
        <dbReference type="EMBL" id="KAH0455240.1"/>
    </source>
</evidence>
<gene>
    <name evidence="1" type="ORF">IEQ34_015272</name>
</gene>
<proteinExistence type="predicted"/>